<dbReference type="UniPathway" id="UPA00143"/>
<evidence type="ECO:0000256" key="1">
    <source>
        <dbReference type="ARBA" id="ARBA00004906"/>
    </source>
</evidence>
<evidence type="ECO:0000256" key="2">
    <source>
        <dbReference type="ARBA" id="ARBA00022723"/>
    </source>
</evidence>
<keyword evidence="5" id="KW-0862">Zinc</keyword>
<evidence type="ECO:0000313" key="9">
    <source>
        <dbReference type="EMBL" id="EGW33825.1"/>
    </source>
</evidence>
<reference evidence="9 10" key="1">
    <citation type="journal article" date="2011" name="Proc. Natl. Acad. Sci. U.S.A.">
        <title>Comparative genomics of xylose-fermenting fungi for enhanced biofuel production.</title>
        <authorList>
            <person name="Wohlbach D.J."/>
            <person name="Kuo A."/>
            <person name="Sato T.K."/>
            <person name="Potts K.M."/>
            <person name="Salamov A.A."/>
            <person name="LaButti K.M."/>
            <person name="Sun H."/>
            <person name="Clum A."/>
            <person name="Pangilinan J.L."/>
            <person name="Lindquist E.A."/>
            <person name="Lucas S."/>
            <person name="Lapidus A."/>
            <person name="Jin M."/>
            <person name="Gunawan C."/>
            <person name="Balan V."/>
            <person name="Dale B.E."/>
            <person name="Jeffries T.W."/>
            <person name="Zinkel R."/>
            <person name="Barry K.W."/>
            <person name="Grigoriev I.V."/>
            <person name="Gasch A.P."/>
        </authorList>
    </citation>
    <scope>NUCLEOTIDE SEQUENCE [LARGE SCALE GENOMIC DNA]</scope>
    <source>
        <strain evidence="10">NRRL Y-27907 / 11-Y1</strain>
    </source>
</reference>
<dbReference type="AlphaFoldDB" id="G3AJ68"/>
<dbReference type="InterPro" id="IPR013083">
    <property type="entry name" value="Znf_RING/FYVE/PHD"/>
</dbReference>
<gene>
    <name evidence="9" type="ORF">SPAPADRAFT_134160</name>
</gene>
<feature type="compositionally biased region" description="Basic and acidic residues" evidence="7">
    <location>
        <begin position="434"/>
        <end position="447"/>
    </location>
</feature>
<dbReference type="RefSeq" id="XP_007373409.1">
    <property type="nucleotide sequence ID" value="XM_007373347.1"/>
</dbReference>
<dbReference type="InterPro" id="IPR001841">
    <property type="entry name" value="Znf_RING"/>
</dbReference>
<dbReference type="KEGG" id="spaa:SPAPADRAFT_134160"/>
<keyword evidence="2" id="KW-0479">Metal-binding</keyword>
<dbReference type="InterPro" id="IPR024766">
    <property type="entry name" value="Znf_RING_H2"/>
</dbReference>
<feature type="domain" description="RING-type" evidence="8">
    <location>
        <begin position="201"/>
        <end position="225"/>
    </location>
</feature>
<name>G3AJ68_SPAPN</name>
<dbReference type="GO" id="GO:0008270">
    <property type="term" value="F:zinc ion binding"/>
    <property type="evidence" value="ECO:0007669"/>
    <property type="project" value="UniProtKB-KW"/>
</dbReference>
<evidence type="ECO:0000256" key="4">
    <source>
        <dbReference type="ARBA" id="ARBA00022786"/>
    </source>
</evidence>
<dbReference type="InterPro" id="IPR053238">
    <property type="entry name" value="RING-H2_zinc_finger"/>
</dbReference>
<dbReference type="InParanoid" id="G3AJ68"/>
<protein>
    <recommendedName>
        <fullName evidence="8">RING-type domain-containing protein</fullName>
    </recommendedName>
</protein>
<feature type="region of interest" description="Disordered" evidence="7">
    <location>
        <begin position="325"/>
        <end position="458"/>
    </location>
</feature>
<evidence type="ECO:0000259" key="8">
    <source>
        <dbReference type="PROSITE" id="PS50089"/>
    </source>
</evidence>
<comment type="pathway">
    <text evidence="1">Protein modification; protein ubiquitination.</text>
</comment>
<accession>G3AJ68</accession>
<dbReference type="GO" id="GO:0016567">
    <property type="term" value="P:protein ubiquitination"/>
    <property type="evidence" value="ECO:0007669"/>
    <property type="project" value="UniProtKB-UniPathway"/>
</dbReference>
<feature type="compositionally biased region" description="Polar residues" evidence="7">
    <location>
        <begin position="355"/>
        <end position="370"/>
    </location>
</feature>
<keyword evidence="10" id="KW-1185">Reference proteome</keyword>
<dbReference type="Proteomes" id="UP000000709">
    <property type="component" value="Unassembled WGS sequence"/>
</dbReference>
<dbReference type="EMBL" id="GL996500">
    <property type="protein sequence ID" value="EGW33825.1"/>
    <property type="molecule type" value="Genomic_DNA"/>
</dbReference>
<dbReference type="OrthoDB" id="8062037at2759"/>
<evidence type="ECO:0000256" key="5">
    <source>
        <dbReference type="ARBA" id="ARBA00022833"/>
    </source>
</evidence>
<dbReference type="SUPFAM" id="SSF57850">
    <property type="entry name" value="RING/U-box"/>
    <property type="match status" value="1"/>
</dbReference>
<dbReference type="Gene3D" id="3.30.40.10">
    <property type="entry name" value="Zinc/RING finger domain, C3HC4 (zinc finger)"/>
    <property type="match status" value="1"/>
</dbReference>
<feature type="compositionally biased region" description="Basic and acidic residues" evidence="7">
    <location>
        <begin position="395"/>
        <end position="406"/>
    </location>
</feature>
<dbReference type="PROSITE" id="PS50089">
    <property type="entry name" value="ZF_RING_2"/>
    <property type="match status" value="1"/>
</dbReference>
<keyword evidence="3 6" id="KW-0863">Zinc-finger</keyword>
<evidence type="ECO:0000256" key="6">
    <source>
        <dbReference type="PROSITE-ProRule" id="PRU00175"/>
    </source>
</evidence>
<dbReference type="STRING" id="619300.G3AJ68"/>
<dbReference type="eggNOG" id="ENOG502SW0H">
    <property type="taxonomic scope" value="Eukaryota"/>
</dbReference>
<dbReference type="PANTHER" id="PTHR14155">
    <property type="entry name" value="RING FINGER DOMAIN-CONTAINING"/>
    <property type="match status" value="1"/>
</dbReference>
<sequence>MDQPPFLSAIVDLDISAANPLGNSDLPTWLRDVLERALTASGLNLGASAKSASDEAISSLVKLDYSIVRDHECPICFESYQQEIKDKTAETCREDYVHDLETYTELIRNDDNLVDRLRKVGVVIESKQKSSQFDDPALFFPTDVGASHYSRFPQRNLSTLKKVTLEDQFPGYKDKHQADREKEARIKQFKRDGHIAVKIPECGHVFGLSCIVEWLKSNVSCPLCRKEVEAKNEDPNATRLATIKSTTLHNFNNEKDVMDHIRDHSTDVFNPYRRPYNPAITPVTDSYLPQSWVTPYTQTRVKSADPDLVLPRKFPYFEPQVHAIPIRRRRSIRSQRQPPPPQQQRPSQFTERRGNSASYAQTTQPGGTQSNDRRVNFSPHTTTIDDLITDSDSSSEQREQPEEHPPSRLSFIQRLQSRLSRTPSGGAGTGGPDRGSERSRLAREGRHPYYRPGSEDSN</sequence>
<dbReference type="OMA" id="FGKSCII"/>
<evidence type="ECO:0000256" key="7">
    <source>
        <dbReference type="SAM" id="MobiDB-lite"/>
    </source>
</evidence>
<dbReference type="Pfam" id="PF12678">
    <property type="entry name" value="zf-rbx1"/>
    <property type="match status" value="1"/>
</dbReference>
<feature type="compositionally biased region" description="Polar residues" evidence="7">
    <location>
        <begin position="413"/>
        <end position="423"/>
    </location>
</feature>
<dbReference type="GeneID" id="18869785"/>
<organism evidence="10">
    <name type="scientific">Spathaspora passalidarum (strain NRRL Y-27907 / 11-Y1)</name>
    <dbReference type="NCBI Taxonomy" id="619300"/>
    <lineage>
        <taxon>Eukaryota</taxon>
        <taxon>Fungi</taxon>
        <taxon>Dikarya</taxon>
        <taxon>Ascomycota</taxon>
        <taxon>Saccharomycotina</taxon>
        <taxon>Pichiomycetes</taxon>
        <taxon>Debaryomycetaceae</taxon>
        <taxon>Spathaspora</taxon>
    </lineage>
</organism>
<evidence type="ECO:0000313" key="10">
    <source>
        <dbReference type="Proteomes" id="UP000000709"/>
    </source>
</evidence>
<feature type="compositionally biased region" description="Low complexity" evidence="7">
    <location>
        <begin position="381"/>
        <end position="394"/>
    </location>
</feature>
<dbReference type="PANTHER" id="PTHR14155:SF627">
    <property type="entry name" value="OS06G0192800 PROTEIN"/>
    <property type="match status" value="1"/>
</dbReference>
<proteinExistence type="predicted"/>
<keyword evidence="4" id="KW-0833">Ubl conjugation pathway</keyword>
<dbReference type="HOGENOM" id="CLU_051223_0_0_1"/>
<dbReference type="GO" id="GO:0051603">
    <property type="term" value="P:proteolysis involved in protein catabolic process"/>
    <property type="evidence" value="ECO:0007669"/>
    <property type="project" value="UniProtKB-ARBA"/>
</dbReference>
<evidence type="ECO:0000256" key="3">
    <source>
        <dbReference type="ARBA" id="ARBA00022771"/>
    </source>
</evidence>